<proteinExistence type="predicted"/>
<dbReference type="STRING" id="1121895.GCA_000378485_01103"/>
<dbReference type="EMBL" id="JRLX01000002">
    <property type="protein sequence ID" value="KGO88107.1"/>
    <property type="molecule type" value="Genomic_DNA"/>
</dbReference>
<keyword evidence="1" id="KW-0732">Signal</keyword>
<protein>
    <submittedName>
        <fullName evidence="2">Membrane protein</fullName>
    </submittedName>
</protein>
<accession>A0A0A2M620</accession>
<dbReference type="OrthoDB" id="1491239at2"/>
<keyword evidence="3" id="KW-1185">Reference proteome</keyword>
<dbReference type="Gene3D" id="2.40.160.60">
    <property type="entry name" value="Outer membrane protein transport protein (OMPP1/FadL/TodX)"/>
    <property type="match status" value="1"/>
</dbReference>
<dbReference type="eggNOG" id="COG2067">
    <property type="taxonomic scope" value="Bacteria"/>
</dbReference>
<dbReference type="Proteomes" id="UP000030152">
    <property type="component" value="Unassembled WGS sequence"/>
</dbReference>
<dbReference type="SUPFAM" id="SSF56935">
    <property type="entry name" value="Porins"/>
    <property type="match status" value="1"/>
</dbReference>
<evidence type="ECO:0000313" key="2">
    <source>
        <dbReference type="EMBL" id="KGO88107.1"/>
    </source>
</evidence>
<dbReference type="AlphaFoldDB" id="A0A0A2M620"/>
<feature type="signal peptide" evidence="1">
    <location>
        <begin position="1"/>
        <end position="19"/>
    </location>
</feature>
<name>A0A0A2M620_9FLAO</name>
<gene>
    <name evidence="2" type="ORF">Q765_03380</name>
</gene>
<sequence length="421" mass="45546">MIKKIIAGLCLLLSTVAFSQENNASPYSFYGVGDVKFKGTVENRSMGGLGILPDSIHVNLQNPATYSALKFTTFAVGGTTSSTSLKTNDASDTAGRTTLDYVAVALPFKKIGVAFGLMPYTAVGYRVSDSVVSNTDGLTRMRQFRGSGGLNRVFFGAAYKITQQLSIGAEFQYNFGDIETRSVVGIPGVQYATREINTSNYKGAGFNVGATYQALLNKKYTWTVSAVYTPEISLTSDTSRSISTVSTSGSGTEIVLDQVNSVISSNDSKLPSKFTVGTGFGRVRSWFAGVEYTVQESNKMNNRFDNFTTTQFKSSSKISLGGYYIPKYMSYTSYLSRITYRAGLKYEKTGLVIAGEDINDMGVSLGAGLPLSGTIGGSNLNIGLEYGKRGTKNAGLVQENYFSVFIGLSLNDKWFVKRKYE</sequence>
<comment type="caution">
    <text evidence="2">The sequence shown here is derived from an EMBL/GenBank/DDBJ whole genome shotgun (WGS) entry which is preliminary data.</text>
</comment>
<reference evidence="2 3" key="1">
    <citation type="submission" date="2013-09" db="EMBL/GenBank/DDBJ databases">
        <authorList>
            <person name="Zeng Z."/>
            <person name="Chen C."/>
        </authorList>
    </citation>
    <scope>NUCLEOTIDE SEQUENCE [LARGE SCALE GENOMIC DNA]</scope>
    <source>
        <strain evidence="2 3">WB 3.3-2</strain>
    </source>
</reference>
<feature type="chain" id="PRO_5001991896" evidence="1">
    <location>
        <begin position="20"/>
        <end position="421"/>
    </location>
</feature>
<organism evidence="2 3">
    <name type="scientific">Flavobacterium rivuli WB 3.3-2 = DSM 21788</name>
    <dbReference type="NCBI Taxonomy" id="1121895"/>
    <lineage>
        <taxon>Bacteria</taxon>
        <taxon>Pseudomonadati</taxon>
        <taxon>Bacteroidota</taxon>
        <taxon>Flavobacteriia</taxon>
        <taxon>Flavobacteriales</taxon>
        <taxon>Flavobacteriaceae</taxon>
        <taxon>Flavobacterium</taxon>
    </lineage>
</organism>
<evidence type="ECO:0000256" key="1">
    <source>
        <dbReference type="SAM" id="SignalP"/>
    </source>
</evidence>
<dbReference type="RefSeq" id="WP_020212233.1">
    <property type="nucleotide sequence ID" value="NZ_JRLX01000002.1"/>
</dbReference>
<evidence type="ECO:0000313" key="3">
    <source>
        <dbReference type="Proteomes" id="UP000030152"/>
    </source>
</evidence>